<reference evidence="2" key="2">
    <citation type="submission" date="2022-01" db="EMBL/GenBank/DDBJ databases">
        <authorList>
            <person name="Yamashiro T."/>
            <person name="Shiraishi A."/>
            <person name="Satake H."/>
            <person name="Nakayama K."/>
        </authorList>
    </citation>
    <scope>NUCLEOTIDE SEQUENCE</scope>
</reference>
<comment type="caution">
    <text evidence="2">The sequence shown here is derived from an EMBL/GenBank/DDBJ whole genome shotgun (WGS) entry which is preliminary data.</text>
</comment>
<proteinExistence type="predicted"/>
<organism evidence="2 3">
    <name type="scientific">Tanacetum coccineum</name>
    <dbReference type="NCBI Taxonomy" id="301880"/>
    <lineage>
        <taxon>Eukaryota</taxon>
        <taxon>Viridiplantae</taxon>
        <taxon>Streptophyta</taxon>
        <taxon>Embryophyta</taxon>
        <taxon>Tracheophyta</taxon>
        <taxon>Spermatophyta</taxon>
        <taxon>Magnoliopsida</taxon>
        <taxon>eudicotyledons</taxon>
        <taxon>Gunneridae</taxon>
        <taxon>Pentapetalae</taxon>
        <taxon>asterids</taxon>
        <taxon>campanulids</taxon>
        <taxon>Asterales</taxon>
        <taxon>Asteraceae</taxon>
        <taxon>Asteroideae</taxon>
        <taxon>Anthemideae</taxon>
        <taxon>Anthemidinae</taxon>
        <taxon>Tanacetum</taxon>
    </lineage>
</organism>
<keyword evidence="3" id="KW-1185">Reference proteome</keyword>
<evidence type="ECO:0000256" key="1">
    <source>
        <dbReference type="SAM" id="MobiDB-lite"/>
    </source>
</evidence>
<reference evidence="2" key="1">
    <citation type="journal article" date="2022" name="Int. J. Mol. Sci.">
        <title>Draft Genome of Tanacetum Coccineum: Genomic Comparison of Closely Related Tanacetum-Family Plants.</title>
        <authorList>
            <person name="Yamashiro T."/>
            <person name="Shiraishi A."/>
            <person name="Nakayama K."/>
            <person name="Satake H."/>
        </authorList>
    </citation>
    <scope>NUCLEOTIDE SEQUENCE</scope>
</reference>
<evidence type="ECO:0000313" key="3">
    <source>
        <dbReference type="Proteomes" id="UP001151760"/>
    </source>
</evidence>
<protein>
    <submittedName>
        <fullName evidence="2">Uncharacterized protein</fullName>
    </submittedName>
</protein>
<dbReference type="EMBL" id="BQNB010016981">
    <property type="protein sequence ID" value="GJT58013.1"/>
    <property type="molecule type" value="Genomic_DNA"/>
</dbReference>
<name>A0ABQ5F4K6_9ASTR</name>
<feature type="compositionally biased region" description="Polar residues" evidence="1">
    <location>
        <begin position="42"/>
        <end position="51"/>
    </location>
</feature>
<gene>
    <name evidence="2" type="ORF">Tco_0993067</name>
</gene>
<dbReference type="Proteomes" id="UP001151760">
    <property type="component" value="Unassembled WGS sequence"/>
</dbReference>
<sequence>MKMVPHKAFACPFGEGNVVLRESHQPHTREERVCLLAGSLGASTAPSYSARPSTPPSYSPKPSRNAECSNCKLLTGKIKVFEATLEMYMHSENHTLDSTALLHELYNDMRKFGLE</sequence>
<feature type="region of interest" description="Disordered" evidence="1">
    <location>
        <begin position="42"/>
        <end position="65"/>
    </location>
</feature>
<evidence type="ECO:0000313" key="2">
    <source>
        <dbReference type="EMBL" id="GJT58013.1"/>
    </source>
</evidence>
<accession>A0ABQ5F4K6</accession>